<accession>B2WL03</accession>
<organism evidence="1 2">
    <name type="scientific">Pyrenophora tritici-repentis (strain Pt-1C-BFP)</name>
    <name type="common">Wheat tan spot fungus</name>
    <name type="synonym">Drechslera tritici-repentis</name>
    <dbReference type="NCBI Taxonomy" id="426418"/>
    <lineage>
        <taxon>Eukaryota</taxon>
        <taxon>Fungi</taxon>
        <taxon>Dikarya</taxon>
        <taxon>Ascomycota</taxon>
        <taxon>Pezizomycotina</taxon>
        <taxon>Dothideomycetes</taxon>
        <taxon>Pleosporomycetidae</taxon>
        <taxon>Pleosporales</taxon>
        <taxon>Pleosporineae</taxon>
        <taxon>Pleosporaceae</taxon>
        <taxon>Pyrenophora</taxon>
    </lineage>
</organism>
<sequence length="51" mass="6291">MTRGRLHPKNLRTFYALQENDNSFYSTKFRDLRVRSWWCAVVQDRTNPCRR</sequence>
<dbReference type="HOGENOM" id="CLU_3107476_0_0_1"/>
<dbReference type="EMBL" id="DS231628">
    <property type="protein sequence ID" value="EDU43713.1"/>
    <property type="molecule type" value="Genomic_DNA"/>
</dbReference>
<dbReference type="AlphaFoldDB" id="B2WL03"/>
<dbReference type="Proteomes" id="UP000001471">
    <property type="component" value="Unassembled WGS sequence"/>
</dbReference>
<proteinExistence type="predicted"/>
<reference evidence="2" key="1">
    <citation type="journal article" date="2013" name="G3 (Bethesda)">
        <title>Comparative genomics of a plant-pathogenic fungus, Pyrenophora tritici-repentis, reveals transduplication and the impact of repeat elements on pathogenicity and population divergence.</title>
        <authorList>
            <person name="Manning V.A."/>
            <person name="Pandelova I."/>
            <person name="Dhillon B."/>
            <person name="Wilhelm L.J."/>
            <person name="Goodwin S.B."/>
            <person name="Berlin A.M."/>
            <person name="Figueroa M."/>
            <person name="Freitag M."/>
            <person name="Hane J.K."/>
            <person name="Henrissat B."/>
            <person name="Holman W.H."/>
            <person name="Kodira C.D."/>
            <person name="Martin J."/>
            <person name="Oliver R.P."/>
            <person name="Robbertse B."/>
            <person name="Schackwitz W."/>
            <person name="Schwartz D.C."/>
            <person name="Spatafora J.W."/>
            <person name="Turgeon B.G."/>
            <person name="Yandava C."/>
            <person name="Young S."/>
            <person name="Zhou S."/>
            <person name="Zeng Q."/>
            <person name="Grigoriev I.V."/>
            <person name="Ma L.-J."/>
            <person name="Ciuffetti L.M."/>
        </authorList>
    </citation>
    <scope>NUCLEOTIDE SEQUENCE [LARGE SCALE GENOMIC DNA]</scope>
    <source>
        <strain evidence="2">Pt-1C-BFP</strain>
    </source>
</reference>
<protein>
    <submittedName>
        <fullName evidence="1">Uncharacterized protein</fullName>
    </submittedName>
</protein>
<evidence type="ECO:0000313" key="2">
    <source>
        <dbReference type="Proteomes" id="UP000001471"/>
    </source>
</evidence>
<dbReference type="InParanoid" id="B2WL03"/>
<name>B2WL03_PYRTR</name>
<gene>
    <name evidence="1" type="ORF">PTRG_10663</name>
</gene>
<evidence type="ECO:0000313" key="1">
    <source>
        <dbReference type="EMBL" id="EDU43713.1"/>
    </source>
</evidence>